<dbReference type="InterPro" id="IPR001283">
    <property type="entry name" value="CRISP-related"/>
</dbReference>
<organism evidence="2 3">
    <name type="scientific">Tigriopus californicus</name>
    <name type="common">Marine copepod</name>
    <dbReference type="NCBI Taxonomy" id="6832"/>
    <lineage>
        <taxon>Eukaryota</taxon>
        <taxon>Metazoa</taxon>
        <taxon>Ecdysozoa</taxon>
        <taxon>Arthropoda</taxon>
        <taxon>Crustacea</taxon>
        <taxon>Multicrustacea</taxon>
        <taxon>Hexanauplia</taxon>
        <taxon>Copepoda</taxon>
        <taxon>Harpacticoida</taxon>
        <taxon>Harpacticidae</taxon>
        <taxon>Tigriopus</taxon>
    </lineage>
</organism>
<comment type="caution">
    <text evidence="2">The sequence shown here is derived from an EMBL/GenBank/DDBJ whole genome shotgun (WGS) entry which is preliminary data.</text>
</comment>
<protein>
    <recommendedName>
        <fullName evidence="1">SCP domain-containing protein</fullName>
    </recommendedName>
</protein>
<dbReference type="InterPro" id="IPR002413">
    <property type="entry name" value="V5_allergen-like"/>
</dbReference>
<gene>
    <name evidence="2" type="ORF">TCAL_07187</name>
</gene>
<evidence type="ECO:0000313" key="2">
    <source>
        <dbReference type="EMBL" id="TRY78389.1"/>
    </source>
</evidence>
<reference evidence="2 3" key="1">
    <citation type="journal article" date="2018" name="Nat. Ecol. Evol.">
        <title>Genomic signatures of mitonuclear coevolution across populations of Tigriopus californicus.</title>
        <authorList>
            <person name="Barreto F.S."/>
            <person name="Watson E.T."/>
            <person name="Lima T.G."/>
            <person name="Willett C.S."/>
            <person name="Edmands S."/>
            <person name="Li W."/>
            <person name="Burton R.S."/>
        </authorList>
    </citation>
    <scope>NUCLEOTIDE SEQUENCE [LARGE SCALE GENOMIC DNA]</scope>
    <source>
        <strain evidence="2 3">San Diego</strain>
    </source>
</reference>
<dbReference type="OMA" id="EENYCEA"/>
<dbReference type="PANTHER" id="PTHR10334">
    <property type="entry name" value="CYSTEINE-RICH SECRETORY PROTEIN-RELATED"/>
    <property type="match status" value="1"/>
</dbReference>
<dbReference type="GO" id="GO:0005576">
    <property type="term" value="C:extracellular region"/>
    <property type="evidence" value="ECO:0007669"/>
    <property type="project" value="InterPro"/>
</dbReference>
<dbReference type="Proteomes" id="UP000318571">
    <property type="component" value="Chromosome 11"/>
</dbReference>
<dbReference type="SMART" id="SM00198">
    <property type="entry name" value="SCP"/>
    <property type="match status" value="1"/>
</dbReference>
<dbReference type="Pfam" id="PF00188">
    <property type="entry name" value="CAP"/>
    <property type="match status" value="1"/>
</dbReference>
<dbReference type="CDD" id="cd05380">
    <property type="entry name" value="CAP_euk"/>
    <property type="match status" value="1"/>
</dbReference>
<dbReference type="SUPFAM" id="SSF55797">
    <property type="entry name" value="PR-1-like"/>
    <property type="match status" value="2"/>
</dbReference>
<dbReference type="InterPro" id="IPR018244">
    <property type="entry name" value="Allrgn_V5/Tpx1_CS"/>
</dbReference>
<evidence type="ECO:0000259" key="1">
    <source>
        <dbReference type="SMART" id="SM00198"/>
    </source>
</evidence>
<sequence length="287" mass="31733">MCGKYGGSHDMCLPEKGKACGDNAQNNIGFTAAEQADILKFHNEYRRKIAKGLETGAKVTIPPAANMRALKWNDNLATVAQRWADQCEFKHDKMSNRLAPPFDTVGQNIFIAMSSKDTDEVPTKRGIDGWYSEVKDFASDVGSFSFTHETGHFTQLIWGDTAEVLTFCVSGNKQRNMKYSCTSDEVSFFYVVLSVLTGPSGELSMSCFRKPIVNILYLEENYCEAFQLLGITVGCGYTKWLDGADYTKMVVCNYGESGNWKGEPMYKQGDPCSKCPSGTNCDDGICA</sequence>
<evidence type="ECO:0000313" key="3">
    <source>
        <dbReference type="Proteomes" id="UP000318571"/>
    </source>
</evidence>
<dbReference type="Gene3D" id="3.40.33.10">
    <property type="entry name" value="CAP"/>
    <property type="match status" value="2"/>
</dbReference>
<accession>A0A553PL50</accession>
<proteinExistence type="predicted"/>
<dbReference type="InterPro" id="IPR014044">
    <property type="entry name" value="CAP_dom"/>
</dbReference>
<dbReference type="PROSITE" id="PS01009">
    <property type="entry name" value="CRISP_1"/>
    <property type="match status" value="1"/>
</dbReference>
<feature type="domain" description="SCP" evidence="1">
    <location>
        <begin position="33"/>
        <end position="179"/>
    </location>
</feature>
<dbReference type="EMBL" id="VCGU01000003">
    <property type="protein sequence ID" value="TRY78389.1"/>
    <property type="molecule type" value="Genomic_DNA"/>
</dbReference>
<dbReference type="PRINTS" id="PR00838">
    <property type="entry name" value="V5ALLERGEN"/>
</dbReference>
<keyword evidence="3" id="KW-1185">Reference proteome</keyword>
<dbReference type="InterPro" id="IPR035940">
    <property type="entry name" value="CAP_sf"/>
</dbReference>
<feature type="non-terminal residue" evidence="2">
    <location>
        <position position="287"/>
    </location>
</feature>
<dbReference type="PRINTS" id="PR00837">
    <property type="entry name" value="V5TPXLIKE"/>
</dbReference>
<dbReference type="AlphaFoldDB" id="A0A553PL50"/>
<name>A0A553PL50_TIGCA</name>